<dbReference type="EMBL" id="BOMW01000024">
    <property type="protein sequence ID" value="GIF05188.1"/>
    <property type="molecule type" value="Genomic_DNA"/>
</dbReference>
<sequence>MFGAPRGRSRSGPLGTANRFPLTPNPDYDKDEIRPLLCAPTTTMPVRYCVTHITPKPFGTFGKIQVPPHRDAAGRATGVRSAGVLVVVLRPRARWWRRSPPTAALVADGGAPGRRHAPR</sequence>
<proteinExistence type="predicted"/>
<accession>A0A919N668</accession>
<gene>
    <name evidence="2" type="ORF">Asi03nite_27260</name>
</gene>
<reference evidence="2" key="1">
    <citation type="submission" date="2021-01" db="EMBL/GenBank/DDBJ databases">
        <title>Whole genome shotgun sequence of Actinoplanes siamensis NBRC 109076.</title>
        <authorList>
            <person name="Komaki H."/>
            <person name="Tamura T."/>
        </authorList>
    </citation>
    <scope>NUCLEOTIDE SEQUENCE</scope>
    <source>
        <strain evidence="2">NBRC 109076</strain>
    </source>
</reference>
<evidence type="ECO:0000313" key="2">
    <source>
        <dbReference type="EMBL" id="GIF05188.1"/>
    </source>
</evidence>
<dbReference type="Proteomes" id="UP000629619">
    <property type="component" value="Unassembled WGS sequence"/>
</dbReference>
<feature type="region of interest" description="Disordered" evidence="1">
    <location>
        <begin position="1"/>
        <end position="27"/>
    </location>
</feature>
<comment type="caution">
    <text evidence="2">The sequence shown here is derived from an EMBL/GenBank/DDBJ whole genome shotgun (WGS) entry which is preliminary data.</text>
</comment>
<evidence type="ECO:0000313" key="3">
    <source>
        <dbReference type="Proteomes" id="UP000629619"/>
    </source>
</evidence>
<name>A0A919N668_9ACTN</name>
<evidence type="ECO:0000256" key="1">
    <source>
        <dbReference type="SAM" id="MobiDB-lite"/>
    </source>
</evidence>
<dbReference type="AlphaFoldDB" id="A0A919N668"/>
<protein>
    <submittedName>
        <fullName evidence="2">Uncharacterized protein</fullName>
    </submittedName>
</protein>
<keyword evidence="3" id="KW-1185">Reference proteome</keyword>
<dbReference type="RefSeq" id="WP_203679731.1">
    <property type="nucleotide sequence ID" value="NZ_BOMW01000024.1"/>
</dbReference>
<organism evidence="2 3">
    <name type="scientific">Actinoplanes siamensis</name>
    <dbReference type="NCBI Taxonomy" id="1223317"/>
    <lineage>
        <taxon>Bacteria</taxon>
        <taxon>Bacillati</taxon>
        <taxon>Actinomycetota</taxon>
        <taxon>Actinomycetes</taxon>
        <taxon>Micromonosporales</taxon>
        <taxon>Micromonosporaceae</taxon>
        <taxon>Actinoplanes</taxon>
    </lineage>
</organism>